<feature type="chain" id="PRO_5043574048" description="P2X purinoreceptor 7 intracellular domain-containing protein" evidence="1">
    <location>
        <begin position="20"/>
        <end position="196"/>
    </location>
</feature>
<feature type="non-terminal residue" evidence="3">
    <location>
        <position position="196"/>
    </location>
</feature>
<dbReference type="EMBL" id="BTSX01000004">
    <property type="protein sequence ID" value="GMS92444.1"/>
    <property type="molecule type" value="Genomic_DNA"/>
</dbReference>
<feature type="domain" description="P2X purinoreceptor 7 intracellular" evidence="2">
    <location>
        <begin position="110"/>
        <end position="194"/>
    </location>
</feature>
<name>A0AAV5TEI2_9BILA</name>
<keyword evidence="4" id="KW-1185">Reference proteome</keyword>
<reference evidence="3" key="1">
    <citation type="submission" date="2023-10" db="EMBL/GenBank/DDBJ databases">
        <title>Genome assembly of Pristionchus species.</title>
        <authorList>
            <person name="Yoshida K."/>
            <person name="Sommer R.J."/>
        </authorList>
    </citation>
    <scope>NUCLEOTIDE SEQUENCE</scope>
    <source>
        <strain evidence="3">RS0144</strain>
    </source>
</reference>
<dbReference type="Pfam" id="PF20478">
    <property type="entry name" value="P2RX7_C"/>
    <property type="match status" value="1"/>
</dbReference>
<dbReference type="AlphaFoldDB" id="A0AAV5TEI2"/>
<accession>A0AAV5TEI2</accession>
<protein>
    <recommendedName>
        <fullName evidence="2">P2X purinoreceptor 7 intracellular domain-containing protein</fullName>
    </recommendedName>
</protein>
<evidence type="ECO:0000259" key="2">
    <source>
        <dbReference type="Pfam" id="PF20478"/>
    </source>
</evidence>
<evidence type="ECO:0000256" key="1">
    <source>
        <dbReference type="SAM" id="SignalP"/>
    </source>
</evidence>
<evidence type="ECO:0000313" key="3">
    <source>
        <dbReference type="EMBL" id="GMS92444.1"/>
    </source>
</evidence>
<sequence length="196" mass="21988">RSFVVFLLLKCTMVSLIVSALQMDELPSYQMANAVLDGIRKREEKELEVFDSSVDLEEAAHCRCECCPSRESQEEGDYCCSSLFSLDLVKKVIPFRDGLITEMTSFGSHSCICKDPLFSDYLLTESAVRSAAVSYSMLTGEEITDKNKSYRYGAYRLIIATTIGHLGKGARIRPPSCFVQAVRQRWPSANYTGFTE</sequence>
<dbReference type="Proteomes" id="UP001432027">
    <property type="component" value="Unassembled WGS sequence"/>
</dbReference>
<keyword evidence="1" id="KW-0732">Signal</keyword>
<feature type="non-terminal residue" evidence="3">
    <location>
        <position position="1"/>
    </location>
</feature>
<proteinExistence type="predicted"/>
<dbReference type="PANTHER" id="PTHR36981">
    <property type="entry name" value="ZGC:195170"/>
    <property type="match status" value="1"/>
</dbReference>
<comment type="caution">
    <text evidence="3">The sequence shown here is derived from an EMBL/GenBank/DDBJ whole genome shotgun (WGS) entry which is preliminary data.</text>
</comment>
<organism evidence="3 4">
    <name type="scientific">Pristionchus entomophagus</name>
    <dbReference type="NCBI Taxonomy" id="358040"/>
    <lineage>
        <taxon>Eukaryota</taxon>
        <taxon>Metazoa</taxon>
        <taxon>Ecdysozoa</taxon>
        <taxon>Nematoda</taxon>
        <taxon>Chromadorea</taxon>
        <taxon>Rhabditida</taxon>
        <taxon>Rhabditina</taxon>
        <taxon>Diplogasteromorpha</taxon>
        <taxon>Diplogasteroidea</taxon>
        <taxon>Neodiplogasteridae</taxon>
        <taxon>Pristionchus</taxon>
    </lineage>
</organism>
<evidence type="ECO:0000313" key="4">
    <source>
        <dbReference type="Proteomes" id="UP001432027"/>
    </source>
</evidence>
<gene>
    <name evidence="3" type="ORF">PENTCL1PPCAC_14619</name>
</gene>
<dbReference type="PANTHER" id="PTHR36981:SF1">
    <property type="entry name" value="P2X PURINORECEPTOR 7 INTRACELLULAR DOMAIN-CONTAINING PROTEIN"/>
    <property type="match status" value="1"/>
</dbReference>
<dbReference type="InterPro" id="IPR046815">
    <property type="entry name" value="P2RX7_C"/>
</dbReference>
<feature type="signal peptide" evidence="1">
    <location>
        <begin position="1"/>
        <end position="19"/>
    </location>
</feature>